<evidence type="ECO:0000259" key="10">
    <source>
        <dbReference type="PROSITE" id="PS51371"/>
    </source>
</evidence>
<dbReference type="InterPro" id="IPR006668">
    <property type="entry name" value="Mg_transptr_MgtE_intracell_dom"/>
</dbReference>
<gene>
    <name evidence="11" type="ORF">SAMN05428957_106102</name>
</gene>
<comment type="subcellular location">
    <subcellularLocation>
        <location evidence="9">Cell membrane</location>
        <topology evidence="9">Multi-pass membrane protein</topology>
    </subcellularLocation>
    <subcellularLocation>
        <location evidence="1">Membrane</location>
        <topology evidence="1">Multi-pass membrane protein</topology>
    </subcellularLocation>
</comment>
<dbReference type="Pfam" id="PF00571">
    <property type="entry name" value="CBS"/>
    <property type="match status" value="1"/>
</dbReference>
<dbReference type="SUPFAM" id="SSF54631">
    <property type="entry name" value="CBS-domain pair"/>
    <property type="match status" value="1"/>
</dbReference>
<dbReference type="NCBIfam" id="TIGR00400">
    <property type="entry name" value="mgtE"/>
    <property type="match status" value="1"/>
</dbReference>
<dbReference type="SMART" id="SM00924">
    <property type="entry name" value="MgtE_N"/>
    <property type="match status" value="1"/>
</dbReference>
<dbReference type="CDD" id="cd04606">
    <property type="entry name" value="CBS_pair_Mg_transporter"/>
    <property type="match status" value="1"/>
</dbReference>
<dbReference type="Gene3D" id="3.10.580.10">
    <property type="entry name" value="CBS-domain"/>
    <property type="match status" value="1"/>
</dbReference>
<comment type="subunit">
    <text evidence="9">Homodimer.</text>
</comment>
<keyword evidence="9" id="KW-1003">Cell membrane</keyword>
<keyword evidence="7 9" id="KW-0472">Membrane</keyword>
<reference evidence="12" key="1">
    <citation type="submission" date="2016-10" db="EMBL/GenBank/DDBJ databases">
        <authorList>
            <person name="Varghese N."/>
            <person name="Submissions S."/>
        </authorList>
    </citation>
    <scope>NUCLEOTIDE SEQUENCE [LARGE SCALE GENOMIC DNA]</scope>
    <source>
        <strain evidence="12">EPL6</strain>
    </source>
</reference>
<evidence type="ECO:0000256" key="4">
    <source>
        <dbReference type="ARBA" id="ARBA00022692"/>
    </source>
</evidence>
<name>A0A1G9TGA8_9BURK</name>
<evidence type="ECO:0000256" key="1">
    <source>
        <dbReference type="ARBA" id="ARBA00004141"/>
    </source>
</evidence>
<protein>
    <recommendedName>
        <fullName evidence="9">Magnesium transporter MgtE</fullName>
    </recommendedName>
</protein>
<dbReference type="InterPro" id="IPR046342">
    <property type="entry name" value="CBS_dom_sf"/>
</dbReference>
<evidence type="ECO:0000256" key="2">
    <source>
        <dbReference type="ARBA" id="ARBA00009749"/>
    </source>
</evidence>
<dbReference type="Pfam" id="PF03448">
    <property type="entry name" value="MgtE_N"/>
    <property type="match status" value="1"/>
</dbReference>
<proteinExistence type="inferred from homology"/>
<evidence type="ECO:0000256" key="3">
    <source>
        <dbReference type="ARBA" id="ARBA00022448"/>
    </source>
</evidence>
<evidence type="ECO:0000256" key="5">
    <source>
        <dbReference type="ARBA" id="ARBA00022842"/>
    </source>
</evidence>
<feature type="transmembrane region" description="Helical" evidence="9">
    <location>
        <begin position="485"/>
        <end position="512"/>
    </location>
</feature>
<evidence type="ECO:0000313" key="11">
    <source>
        <dbReference type="EMBL" id="SDM46534.1"/>
    </source>
</evidence>
<dbReference type="PANTHER" id="PTHR43773">
    <property type="entry name" value="MAGNESIUM TRANSPORTER MGTE"/>
    <property type="match status" value="1"/>
</dbReference>
<dbReference type="InterPro" id="IPR036739">
    <property type="entry name" value="SLC41_membr_dom_sf"/>
</dbReference>
<evidence type="ECO:0000256" key="6">
    <source>
        <dbReference type="ARBA" id="ARBA00022989"/>
    </source>
</evidence>
<keyword evidence="12" id="KW-1185">Reference proteome</keyword>
<keyword evidence="3 9" id="KW-0813">Transport</keyword>
<dbReference type="SUPFAM" id="SSF158791">
    <property type="entry name" value="MgtE N-terminal domain-like"/>
    <property type="match status" value="1"/>
</dbReference>
<dbReference type="SMART" id="SM00116">
    <property type="entry name" value="CBS"/>
    <property type="match status" value="1"/>
</dbReference>
<dbReference type="EMBL" id="FNHP01000006">
    <property type="protein sequence ID" value="SDM46534.1"/>
    <property type="molecule type" value="Genomic_DNA"/>
</dbReference>
<dbReference type="PANTHER" id="PTHR43773:SF1">
    <property type="entry name" value="MAGNESIUM TRANSPORTER MGTE"/>
    <property type="match status" value="1"/>
</dbReference>
<organism evidence="11 12">
    <name type="scientific">Oryzisolibacter propanilivorax</name>
    <dbReference type="NCBI Taxonomy" id="1527607"/>
    <lineage>
        <taxon>Bacteria</taxon>
        <taxon>Pseudomonadati</taxon>
        <taxon>Pseudomonadota</taxon>
        <taxon>Betaproteobacteria</taxon>
        <taxon>Burkholderiales</taxon>
        <taxon>Comamonadaceae</taxon>
        <taxon>Oryzisolibacter</taxon>
    </lineage>
</organism>
<dbReference type="GO" id="GO:0046872">
    <property type="term" value="F:metal ion binding"/>
    <property type="evidence" value="ECO:0007669"/>
    <property type="project" value="UniProtKB-KW"/>
</dbReference>
<evidence type="ECO:0000313" key="12">
    <source>
        <dbReference type="Proteomes" id="UP000198552"/>
    </source>
</evidence>
<keyword evidence="9" id="KW-0479">Metal-binding</keyword>
<dbReference type="Pfam" id="PF01769">
    <property type="entry name" value="MgtE"/>
    <property type="match status" value="1"/>
</dbReference>
<dbReference type="STRING" id="1527607.SAMN05428957_106102"/>
<evidence type="ECO:0000256" key="9">
    <source>
        <dbReference type="RuleBase" id="RU362011"/>
    </source>
</evidence>
<dbReference type="InterPro" id="IPR038076">
    <property type="entry name" value="MgtE_N_sf"/>
</dbReference>
<accession>A0A1G9TGA8</accession>
<dbReference type="AlphaFoldDB" id="A0A1G9TGA8"/>
<comment type="function">
    <text evidence="9">Acts as a magnesium transporter.</text>
</comment>
<dbReference type="InterPro" id="IPR006667">
    <property type="entry name" value="SLC41_membr_dom"/>
</dbReference>
<dbReference type="InterPro" id="IPR000644">
    <property type="entry name" value="CBS_dom"/>
</dbReference>
<evidence type="ECO:0000256" key="7">
    <source>
        <dbReference type="ARBA" id="ARBA00023136"/>
    </source>
</evidence>
<sequence length="513" mass="55912">MPGWLRALPAVQGGLRTAWRRRRMGDYAWLYACRLVVTALGGRAAGRAAFPRWRSCLVSTVYCERLPPDVTTPPTSAPTFLHVADAVVYLNALPRDEVVAWAHQLDRAMLVKVLQSAELRRSVPLLRAIVQDGAADVLEGMDDDRLADRLARLPEADRDAALRLLQPATRASVQQLMDYPEDSAGRIMTTRFVQVPQDWSAGQALAYLRQPGHRHGTVYALYVADAEGRLRFVLSLRELVNADPEQPLAALWSGAAPITVHALADREDVTRLIRLYNFLALPVVDEAQRVIGIVTVDDVIDALMEEAQEDMNRFGGGEHMGAPYLETGFLAMVKKRGAWLALLFLGEMLTSSAMQHYELALEKAVVLAMFIPLIMSSGGNSGSQATSLLIRGLALGEVRLRDWWRVLGRELPTSLVLGAGLGAIGFARIVAWQHLGFYDYGEHYLLIAATIWASLVGIVCFGSSIGSMLPFVLQRLGLDPASASAPLVATLVDVLGLVIYFSVAAAVLGGALL</sequence>
<evidence type="ECO:0000256" key="8">
    <source>
        <dbReference type="PROSITE-ProRule" id="PRU00703"/>
    </source>
</evidence>
<keyword evidence="8" id="KW-0129">CBS domain</keyword>
<dbReference type="GO" id="GO:0005886">
    <property type="term" value="C:plasma membrane"/>
    <property type="evidence" value="ECO:0007669"/>
    <property type="project" value="UniProtKB-SubCell"/>
</dbReference>
<feature type="transmembrane region" description="Helical" evidence="9">
    <location>
        <begin position="444"/>
        <end position="473"/>
    </location>
</feature>
<dbReference type="InterPro" id="IPR006669">
    <property type="entry name" value="MgtE_transporter"/>
</dbReference>
<dbReference type="Gene3D" id="1.10.357.20">
    <property type="entry name" value="SLC41 divalent cation transporters, integral membrane domain"/>
    <property type="match status" value="1"/>
</dbReference>
<keyword evidence="6 9" id="KW-1133">Transmembrane helix</keyword>
<feature type="transmembrane region" description="Helical" evidence="9">
    <location>
        <begin position="411"/>
        <end position="432"/>
    </location>
</feature>
<feature type="domain" description="CBS" evidence="10">
    <location>
        <begin position="251"/>
        <end position="309"/>
    </location>
</feature>
<dbReference type="SUPFAM" id="SSF161093">
    <property type="entry name" value="MgtE membrane domain-like"/>
    <property type="match status" value="1"/>
</dbReference>
<keyword evidence="4 9" id="KW-0812">Transmembrane</keyword>
<dbReference type="GO" id="GO:0015095">
    <property type="term" value="F:magnesium ion transmembrane transporter activity"/>
    <property type="evidence" value="ECO:0007669"/>
    <property type="project" value="UniProtKB-UniRule"/>
</dbReference>
<dbReference type="Gene3D" id="1.25.60.10">
    <property type="entry name" value="MgtE N-terminal domain-like"/>
    <property type="match status" value="1"/>
</dbReference>
<comment type="caution">
    <text evidence="9">Lacks conserved residue(s) required for the propagation of feature annotation.</text>
</comment>
<comment type="similarity">
    <text evidence="2 9">Belongs to the SLC41A transporter family.</text>
</comment>
<dbReference type="PROSITE" id="PS51371">
    <property type="entry name" value="CBS"/>
    <property type="match status" value="1"/>
</dbReference>
<keyword evidence="5 9" id="KW-0460">Magnesium</keyword>
<dbReference type="Proteomes" id="UP000198552">
    <property type="component" value="Unassembled WGS sequence"/>
</dbReference>